<sequence length="110" mass="12923">MVKHCDMCGIEIADTDYDTLGRYNAVKYCQECAAIRKKIANKNYRQKRKMEKQVAKATEEHELTEAAKACRKVRRAVNEQTRLLKEENKFLREELMKERAKKDPRTGSNQ</sequence>
<name>A0A8S5PYU2_9CAUD</name>
<evidence type="ECO:0000256" key="1">
    <source>
        <dbReference type="SAM" id="Coils"/>
    </source>
</evidence>
<dbReference type="EMBL" id="BK015534">
    <property type="protein sequence ID" value="DAE11565.1"/>
    <property type="molecule type" value="Genomic_DNA"/>
</dbReference>
<protein>
    <submittedName>
        <fullName evidence="2">Flagellum export protein</fullName>
    </submittedName>
</protein>
<reference evidence="2" key="1">
    <citation type="journal article" date="2021" name="Proc. Natl. Acad. Sci. U.S.A.">
        <title>A Catalog of Tens of Thousands of Viruses from Human Metagenomes Reveals Hidden Associations with Chronic Diseases.</title>
        <authorList>
            <person name="Tisza M.J."/>
            <person name="Buck C.B."/>
        </authorList>
    </citation>
    <scope>NUCLEOTIDE SEQUENCE</scope>
    <source>
        <strain evidence="2">Ct4tH12</strain>
    </source>
</reference>
<keyword evidence="1" id="KW-0175">Coiled coil</keyword>
<evidence type="ECO:0000313" key="2">
    <source>
        <dbReference type="EMBL" id="DAE11565.1"/>
    </source>
</evidence>
<organism evidence="2">
    <name type="scientific">Myoviridae sp. ct4tH12</name>
    <dbReference type="NCBI Taxonomy" id="2825031"/>
    <lineage>
        <taxon>Viruses</taxon>
        <taxon>Duplodnaviria</taxon>
        <taxon>Heunggongvirae</taxon>
        <taxon>Uroviricota</taxon>
        <taxon>Caudoviricetes</taxon>
    </lineage>
</organism>
<feature type="coiled-coil region" evidence="1">
    <location>
        <begin position="40"/>
        <end position="101"/>
    </location>
</feature>
<accession>A0A8S5PYU2</accession>
<proteinExistence type="predicted"/>